<gene>
    <name evidence="2" type="ORF">GGR30_000253</name>
</gene>
<dbReference type="Gene3D" id="3.30.1330.40">
    <property type="entry name" value="RutC-like"/>
    <property type="match status" value="1"/>
</dbReference>
<evidence type="ECO:0000259" key="1">
    <source>
        <dbReference type="Pfam" id="PF14588"/>
    </source>
</evidence>
<dbReference type="RefSeq" id="WP_183481477.1">
    <property type="nucleotide sequence ID" value="NZ_JACIDZ010000001.1"/>
</dbReference>
<name>A0A7W6KFW0_9HYPH</name>
<dbReference type="PANTHER" id="PTHR43760">
    <property type="entry name" value="ENDORIBONUCLEASE-RELATED"/>
    <property type="match status" value="1"/>
</dbReference>
<dbReference type="PANTHER" id="PTHR43760:SF1">
    <property type="entry name" value="ENDORIBONUCLEASE L-PSP_CHORISMATE MUTASE-LIKE DOMAIN-CONTAINING PROTEIN"/>
    <property type="match status" value="1"/>
</dbReference>
<evidence type="ECO:0000313" key="3">
    <source>
        <dbReference type="Proteomes" id="UP000530571"/>
    </source>
</evidence>
<dbReference type="SUPFAM" id="SSF55298">
    <property type="entry name" value="YjgF-like"/>
    <property type="match status" value="1"/>
</dbReference>
<dbReference type="CDD" id="cd02199">
    <property type="entry name" value="YjgF_YER057c_UK114_like_1"/>
    <property type="match status" value="1"/>
</dbReference>
<protein>
    <submittedName>
        <fullName evidence="2">Enamine deaminase RidA (YjgF/YER057c/UK114 family)</fullName>
    </submittedName>
</protein>
<feature type="domain" description="Endoribonuclease L-PSP/chorismate mutase-like" evidence="1">
    <location>
        <begin position="7"/>
        <end position="153"/>
    </location>
</feature>
<dbReference type="Pfam" id="PF14588">
    <property type="entry name" value="YjgF_endoribonc"/>
    <property type="match status" value="1"/>
</dbReference>
<dbReference type="AlphaFoldDB" id="A0A7W6KFW0"/>
<dbReference type="Proteomes" id="UP000530571">
    <property type="component" value="Unassembled WGS sequence"/>
</dbReference>
<dbReference type="InterPro" id="IPR035959">
    <property type="entry name" value="RutC-like_sf"/>
</dbReference>
<evidence type="ECO:0000313" key="2">
    <source>
        <dbReference type="EMBL" id="MBB4120358.1"/>
    </source>
</evidence>
<sequence length="156" mass="16677">METSEIEKKLKALGLELPSSSPSRANFLPYKRSGNLLFLAGQICEWNGVPQYFGPVYEDYDLEEAKRAAEMCALNLLFNARAAAGSLENVASVLRLGAFVSAPSGFPDGPKIADGASELFINLFGDSGRHARTAVCVSSLPANALVEVDAIIELEP</sequence>
<organism evidence="2 3">
    <name type="scientific">Martelella radicis</name>
    <dbReference type="NCBI Taxonomy" id="1397476"/>
    <lineage>
        <taxon>Bacteria</taxon>
        <taxon>Pseudomonadati</taxon>
        <taxon>Pseudomonadota</taxon>
        <taxon>Alphaproteobacteria</taxon>
        <taxon>Hyphomicrobiales</taxon>
        <taxon>Aurantimonadaceae</taxon>
        <taxon>Martelella</taxon>
    </lineage>
</organism>
<reference evidence="2 3" key="1">
    <citation type="submission" date="2020-08" db="EMBL/GenBank/DDBJ databases">
        <title>Genomic Encyclopedia of Type Strains, Phase IV (KMG-IV): sequencing the most valuable type-strain genomes for metagenomic binning, comparative biology and taxonomic classification.</title>
        <authorList>
            <person name="Goeker M."/>
        </authorList>
    </citation>
    <scope>NUCLEOTIDE SEQUENCE [LARGE SCALE GENOMIC DNA]</scope>
    <source>
        <strain evidence="2 3">DSM 28101</strain>
    </source>
</reference>
<comment type="caution">
    <text evidence="2">The sequence shown here is derived from an EMBL/GenBank/DDBJ whole genome shotgun (WGS) entry which is preliminary data.</text>
</comment>
<keyword evidence="3" id="KW-1185">Reference proteome</keyword>
<proteinExistence type="predicted"/>
<dbReference type="InterPro" id="IPR013813">
    <property type="entry name" value="Endoribo_LPSP/chorism_mut-like"/>
</dbReference>
<dbReference type="EMBL" id="JACIDZ010000001">
    <property type="protein sequence ID" value="MBB4120358.1"/>
    <property type="molecule type" value="Genomic_DNA"/>
</dbReference>
<accession>A0A7W6KFW0</accession>